<evidence type="ECO:0000256" key="2">
    <source>
        <dbReference type="ARBA" id="ARBA00022475"/>
    </source>
</evidence>
<dbReference type="Proteomes" id="UP000199268">
    <property type="component" value="Unassembled WGS sequence"/>
</dbReference>
<dbReference type="SUPFAM" id="SSF56024">
    <property type="entry name" value="Phospholipase D/nuclease"/>
    <property type="match status" value="2"/>
</dbReference>
<dbReference type="InterPro" id="IPR025202">
    <property type="entry name" value="PLD-like_dom"/>
</dbReference>
<keyword evidence="16" id="KW-1185">Reference proteome</keyword>
<dbReference type="CDD" id="cd09110">
    <property type="entry name" value="PLDc_CLS_1"/>
    <property type="match status" value="1"/>
</dbReference>
<reference evidence="16" key="1">
    <citation type="submission" date="2016-08" db="EMBL/GenBank/DDBJ databases">
        <authorList>
            <person name="Varghese N."/>
            <person name="Submissions Spin"/>
        </authorList>
    </citation>
    <scope>NUCLEOTIDE SEQUENCE [LARGE SCALE GENOMIC DNA]</scope>
    <source>
        <strain evidence="16">R-53094</strain>
    </source>
</reference>
<feature type="domain" description="PLD phosphodiesterase" evidence="14">
    <location>
        <begin position="217"/>
        <end position="244"/>
    </location>
</feature>
<dbReference type="PANTHER" id="PTHR21248">
    <property type="entry name" value="CARDIOLIPIN SYNTHASE"/>
    <property type="match status" value="1"/>
</dbReference>
<evidence type="ECO:0000256" key="11">
    <source>
        <dbReference type="ARBA" id="ARBA00023264"/>
    </source>
</evidence>
<keyword evidence="5 12" id="KW-0812">Transmembrane</keyword>
<feature type="active site" evidence="12">
    <location>
        <position position="229"/>
    </location>
</feature>
<keyword evidence="2 12" id="KW-1003">Cell membrane</keyword>
<evidence type="ECO:0000256" key="3">
    <source>
        <dbReference type="ARBA" id="ARBA00022516"/>
    </source>
</evidence>
<evidence type="ECO:0000256" key="8">
    <source>
        <dbReference type="ARBA" id="ARBA00023098"/>
    </source>
</evidence>
<evidence type="ECO:0000256" key="12">
    <source>
        <dbReference type="HAMAP-Rule" id="MF_01916"/>
    </source>
</evidence>
<organism evidence="15 16">
    <name type="scientific">Weissella bombi</name>
    <dbReference type="NCBI Taxonomy" id="1505725"/>
    <lineage>
        <taxon>Bacteria</taxon>
        <taxon>Bacillati</taxon>
        <taxon>Bacillota</taxon>
        <taxon>Bacilli</taxon>
        <taxon>Lactobacillales</taxon>
        <taxon>Lactobacillaceae</taxon>
        <taxon>Weissella</taxon>
    </lineage>
</organism>
<comment type="catalytic activity">
    <reaction evidence="12">
        <text>2 a 1,2-diacyl-sn-glycero-3-phospho-(1'-sn-glycerol) = a cardiolipin + glycerol</text>
        <dbReference type="Rhea" id="RHEA:31451"/>
        <dbReference type="ChEBI" id="CHEBI:17754"/>
        <dbReference type="ChEBI" id="CHEBI:62237"/>
        <dbReference type="ChEBI" id="CHEBI:64716"/>
    </reaction>
</comment>
<keyword evidence="3 12" id="KW-0444">Lipid biosynthesis</keyword>
<proteinExistence type="inferred from homology"/>
<dbReference type="InterPro" id="IPR001736">
    <property type="entry name" value="PLipase_D/transphosphatidylase"/>
</dbReference>
<comment type="subcellular location">
    <subcellularLocation>
        <location evidence="1 12">Cell membrane</location>
        <topology evidence="1 12">Multi-pass membrane protein</topology>
    </subcellularLocation>
</comment>
<name>A0A1C4AHX7_9LACO</name>
<feature type="domain" description="PLD phosphodiesterase" evidence="14">
    <location>
        <begin position="395"/>
        <end position="422"/>
    </location>
</feature>
<dbReference type="NCBIfam" id="TIGR04265">
    <property type="entry name" value="bac_cardiolipin"/>
    <property type="match status" value="1"/>
</dbReference>
<keyword evidence="7 12" id="KW-1133">Transmembrane helix</keyword>
<evidence type="ECO:0000256" key="4">
    <source>
        <dbReference type="ARBA" id="ARBA00022679"/>
    </source>
</evidence>
<keyword evidence="11 12" id="KW-1208">Phospholipid metabolism</keyword>
<keyword evidence="8 12" id="KW-0443">Lipid metabolism</keyword>
<dbReference type="STRING" id="1505725.GA0061074_10595"/>
<dbReference type="EC" id="2.7.8.-" evidence="12 13"/>
<feature type="active site" evidence="12">
    <location>
        <position position="402"/>
    </location>
</feature>
<gene>
    <name evidence="15" type="ORF">GA0061074_10595</name>
</gene>
<dbReference type="FunFam" id="3.30.870.10:FF:000014">
    <property type="entry name" value="Cardiolipin synthase"/>
    <property type="match status" value="1"/>
</dbReference>
<comment type="similarity">
    <text evidence="12">Belongs to the phospholipase D family. Cardiolipin synthase subfamily.</text>
</comment>
<dbReference type="GO" id="GO:0032049">
    <property type="term" value="P:cardiolipin biosynthetic process"/>
    <property type="evidence" value="ECO:0007669"/>
    <property type="project" value="UniProtKB-UniRule"/>
</dbReference>
<dbReference type="CDD" id="cd09112">
    <property type="entry name" value="PLDc_CLS_2"/>
    <property type="match status" value="1"/>
</dbReference>
<feature type="active site" evidence="12">
    <location>
        <position position="400"/>
    </location>
</feature>
<dbReference type="SMART" id="SM00155">
    <property type="entry name" value="PLDc"/>
    <property type="match status" value="2"/>
</dbReference>
<dbReference type="Pfam" id="PF13091">
    <property type="entry name" value="PLDc_2"/>
    <property type="match status" value="2"/>
</dbReference>
<dbReference type="GO" id="GO:0008808">
    <property type="term" value="F:cardiolipin synthase activity"/>
    <property type="evidence" value="ECO:0007669"/>
    <property type="project" value="UniProtKB-UniRule"/>
</dbReference>
<evidence type="ECO:0000256" key="10">
    <source>
        <dbReference type="ARBA" id="ARBA00023209"/>
    </source>
</evidence>
<dbReference type="InterPro" id="IPR030874">
    <property type="entry name" value="Cardiolipin_synth_Firmi"/>
</dbReference>
<dbReference type="InterPro" id="IPR027379">
    <property type="entry name" value="CLS_N"/>
</dbReference>
<keyword evidence="10 12" id="KW-0594">Phospholipid biosynthesis</keyword>
<evidence type="ECO:0000313" key="16">
    <source>
        <dbReference type="Proteomes" id="UP000199268"/>
    </source>
</evidence>
<evidence type="ECO:0000256" key="7">
    <source>
        <dbReference type="ARBA" id="ARBA00022989"/>
    </source>
</evidence>
<dbReference type="RefSeq" id="WP_240005861.1">
    <property type="nucleotide sequence ID" value="NZ_BJEE01000005.1"/>
</dbReference>
<comment type="function">
    <text evidence="12">Catalyzes the reversible phosphatidyl group transfer from one phosphatidylglycerol molecule to another to form cardiolipin (CL) (diphosphatidylglycerol) and glycerol.</text>
</comment>
<evidence type="ECO:0000256" key="5">
    <source>
        <dbReference type="ARBA" id="ARBA00022692"/>
    </source>
</evidence>
<feature type="transmembrane region" description="Helical" evidence="12">
    <location>
        <begin position="38"/>
        <end position="57"/>
    </location>
</feature>
<dbReference type="PROSITE" id="PS50035">
    <property type="entry name" value="PLD"/>
    <property type="match status" value="2"/>
</dbReference>
<dbReference type="Gene3D" id="3.30.870.10">
    <property type="entry name" value="Endonuclease Chain A"/>
    <property type="match status" value="2"/>
</dbReference>
<evidence type="ECO:0000256" key="6">
    <source>
        <dbReference type="ARBA" id="ARBA00022737"/>
    </source>
</evidence>
<dbReference type="InterPro" id="IPR022924">
    <property type="entry name" value="Cardiolipin_synthase"/>
</dbReference>
<keyword evidence="4 12" id="KW-0808">Transferase</keyword>
<feature type="active site" evidence="12">
    <location>
        <position position="407"/>
    </location>
</feature>
<sequence>MAEHWLIVLIDTIFVINTFAAILTVFRDRYRDITSIWAWMLVLLLFPGIGFLIYFLFGRKLSGHHIFNMQTQEVFGIDKIAENQQKEVVEFSDSEHYVEEQAFVRLFLQSEQAIFSNQNDVKIYTDGHEKFKQLFADIKAAKHHINIEYYTIYNDKLGNELVDLLTEKANKGIRVRVIYDSWGSGGKNNKLYKRLREAGGHVEAFLMPKWQFMSLHVNNHDHRKLVIIDGNIGYIGGFNVGDQYLGRLEKFGYWRDTHLRVVGDAVLAMQSRFFMDWNATTRHEKLMFGDSYFPSHDTGGDVAMQIVSSGPDSDMNQIYQGYLRMISMAHESITIQSPYFIPNQAIMDSLAIAAKSGVHVRIMIPSKPDHMFVYRATEYYASVLANEGIEVYAYEKGFLHAKTIVIDNRIVSVGSANMDIRSFSLNFEVNAFLYSERLALEMEEIFEKDLSDSKLLTPAYFEAQSSWMRFKQFFSRLLTPIL</sequence>
<feature type="active site" evidence="12">
    <location>
        <position position="224"/>
    </location>
</feature>
<feature type="transmembrane region" description="Helical" evidence="12">
    <location>
        <begin position="6"/>
        <end position="26"/>
    </location>
</feature>
<evidence type="ECO:0000256" key="9">
    <source>
        <dbReference type="ARBA" id="ARBA00023136"/>
    </source>
</evidence>
<evidence type="ECO:0000313" key="15">
    <source>
        <dbReference type="EMBL" id="SCB94177.1"/>
    </source>
</evidence>
<feature type="active site" evidence="12">
    <location>
        <position position="222"/>
    </location>
</feature>
<evidence type="ECO:0000256" key="1">
    <source>
        <dbReference type="ARBA" id="ARBA00004651"/>
    </source>
</evidence>
<dbReference type="GO" id="GO:0005886">
    <property type="term" value="C:plasma membrane"/>
    <property type="evidence" value="ECO:0007669"/>
    <property type="project" value="UniProtKB-SubCell"/>
</dbReference>
<dbReference type="Pfam" id="PF13396">
    <property type="entry name" value="PLDc_N"/>
    <property type="match status" value="1"/>
</dbReference>
<dbReference type="HAMAP" id="MF_01916">
    <property type="entry name" value="Cardiolipin_synth_Cls"/>
    <property type="match status" value="1"/>
</dbReference>
<dbReference type="AlphaFoldDB" id="A0A1C4AHX7"/>
<evidence type="ECO:0000256" key="13">
    <source>
        <dbReference type="NCBIfam" id="TIGR04265"/>
    </source>
</evidence>
<dbReference type="PANTHER" id="PTHR21248:SF22">
    <property type="entry name" value="PHOSPHOLIPASE D"/>
    <property type="match status" value="1"/>
</dbReference>
<protein>
    <recommendedName>
        <fullName evidence="12 13">Cardiolipin synthase</fullName>
        <shortName evidence="12">CL synthase</shortName>
        <ecNumber evidence="12 13">2.7.8.-</ecNumber>
    </recommendedName>
</protein>
<keyword evidence="6" id="KW-0677">Repeat</keyword>
<evidence type="ECO:0000259" key="14">
    <source>
        <dbReference type="PROSITE" id="PS50035"/>
    </source>
</evidence>
<accession>A0A1C4AHX7</accession>
<keyword evidence="9 12" id="KW-0472">Membrane</keyword>
<dbReference type="EMBL" id="FMAO01000005">
    <property type="protein sequence ID" value="SCB94177.1"/>
    <property type="molecule type" value="Genomic_DNA"/>
</dbReference>